<feature type="chain" id="PRO_5006389984" description="Peptidase inhibitor I78 family protein" evidence="2">
    <location>
        <begin position="18"/>
        <end position="126"/>
    </location>
</feature>
<keyword evidence="2" id="KW-0732">Signal</keyword>
<reference evidence="3 4" key="1">
    <citation type="submission" date="2015-10" db="EMBL/GenBank/DDBJ databases">
        <title>Genome sequencing and analysis of members of genus Stenotrophomonas.</title>
        <authorList>
            <person name="Patil P.P."/>
            <person name="Midha S."/>
            <person name="Patil P.B."/>
        </authorList>
    </citation>
    <scope>NUCLEOTIDE SEQUENCE [LARGE SCALE GENOMIC DNA]</scope>
    <source>
        <strain evidence="3 4">JCM 16536</strain>
    </source>
</reference>
<dbReference type="AlphaFoldDB" id="A0A0Q9ZXT6"/>
<feature type="signal peptide" evidence="2">
    <location>
        <begin position="1"/>
        <end position="17"/>
    </location>
</feature>
<dbReference type="EMBL" id="LLXU01000131">
    <property type="protein sequence ID" value="KRG37708.1"/>
    <property type="molecule type" value="Genomic_DNA"/>
</dbReference>
<name>A0A0Q9ZXT6_9GAMM</name>
<comment type="caution">
    <text evidence="3">The sequence shown here is derived from an EMBL/GenBank/DDBJ whole genome shotgun (WGS) entry which is preliminary data.</text>
</comment>
<dbReference type="STRING" id="676599.ARC20_02115"/>
<protein>
    <recommendedName>
        <fullName evidence="5">Peptidase inhibitor I78 family protein</fullName>
    </recommendedName>
</protein>
<organism evidence="3 4">
    <name type="scientific">Stenotrophomonas panacihumi</name>
    <dbReference type="NCBI Taxonomy" id="676599"/>
    <lineage>
        <taxon>Bacteria</taxon>
        <taxon>Pseudomonadati</taxon>
        <taxon>Pseudomonadota</taxon>
        <taxon>Gammaproteobacteria</taxon>
        <taxon>Lysobacterales</taxon>
        <taxon>Lysobacteraceae</taxon>
        <taxon>Stenotrophomonas</taxon>
    </lineage>
</organism>
<feature type="region of interest" description="Disordered" evidence="1">
    <location>
        <begin position="23"/>
        <end position="62"/>
    </location>
</feature>
<evidence type="ECO:0000256" key="1">
    <source>
        <dbReference type="SAM" id="MobiDB-lite"/>
    </source>
</evidence>
<evidence type="ECO:0000256" key="2">
    <source>
        <dbReference type="SAM" id="SignalP"/>
    </source>
</evidence>
<dbReference type="InterPro" id="IPR021719">
    <property type="entry name" value="Prot_inh_I78"/>
</dbReference>
<dbReference type="Proteomes" id="UP000051802">
    <property type="component" value="Unassembled WGS sequence"/>
</dbReference>
<feature type="compositionally biased region" description="Low complexity" evidence="1">
    <location>
        <begin position="34"/>
        <end position="54"/>
    </location>
</feature>
<dbReference type="RefSeq" id="WP_057649218.1">
    <property type="nucleotide sequence ID" value="NZ_LLXU01000131.1"/>
</dbReference>
<dbReference type="Gene3D" id="3.30.10.10">
    <property type="entry name" value="Trypsin Inhibitor V, subunit A"/>
    <property type="match status" value="1"/>
</dbReference>
<dbReference type="PANTHER" id="PTHR39600:SF1">
    <property type="entry name" value="PEPTIDASE INHIBITOR I78 FAMILY PROTEIN"/>
    <property type="match status" value="1"/>
</dbReference>
<proteinExistence type="predicted"/>
<evidence type="ECO:0008006" key="5">
    <source>
        <dbReference type="Google" id="ProtNLM"/>
    </source>
</evidence>
<evidence type="ECO:0000313" key="4">
    <source>
        <dbReference type="Proteomes" id="UP000051802"/>
    </source>
</evidence>
<evidence type="ECO:0000313" key="3">
    <source>
        <dbReference type="EMBL" id="KRG37708.1"/>
    </source>
</evidence>
<accession>A0A0Q9ZXT6</accession>
<dbReference type="OrthoDB" id="7917348at2"/>
<sequence>MHHLASLRMIVAASVLALSLAACQSPQPDEQESAGAQAQRDAANAATPAQDTAPEAPPIGTCDASQLQSLVGQPLTDALSAQAKEDAKAGEVRVLKPGEMVTMEFNGDRLNLEVDEKQVITGVRCG</sequence>
<gene>
    <name evidence="3" type="ORF">ARC20_02115</name>
</gene>
<dbReference type="Pfam" id="PF11720">
    <property type="entry name" value="Inhibitor_I78"/>
    <property type="match status" value="1"/>
</dbReference>
<keyword evidence="4" id="KW-1185">Reference proteome</keyword>
<dbReference type="PANTHER" id="PTHR39600">
    <property type="entry name" value="PEPTIDASE INHIBITOR I78 FAMILY PROTEIN"/>
    <property type="match status" value="1"/>
</dbReference>